<evidence type="ECO:0000313" key="8">
    <source>
        <dbReference type="EMBL" id="MET6995949.1"/>
    </source>
</evidence>
<dbReference type="EMBL" id="JBEXAC010000001">
    <property type="protein sequence ID" value="MET6995949.1"/>
    <property type="molecule type" value="Genomic_DNA"/>
</dbReference>
<dbReference type="RefSeq" id="WP_354658596.1">
    <property type="nucleotide sequence ID" value="NZ_JBEXAC010000001.1"/>
</dbReference>
<evidence type="ECO:0000256" key="1">
    <source>
        <dbReference type="ARBA" id="ARBA00008714"/>
    </source>
</evidence>
<dbReference type="InterPro" id="IPR036314">
    <property type="entry name" value="SOD_C_sf"/>
</dbReference>
<keyword evidence="9" id="KW-1185">Reference proteome</keyword>
<proteinExistence type="inferred from homology"/>
<name>A0ABV2SYV2_9BACT</name>
<comment type="similarity">
    <text evidence="1 5">Belongs to the iron/manganese superoxide dismutase family.</text>
</comment>
<evidence type="ECO:0000259" key="7">
    <source>
        <dbReference type="Pfam" id="PF02777"/>
    </source>
</evidence>
<dbReference type="InterPro" id="IPR019833">
    <property type="entry name" value="Mn/Fe_SOD_BS"/>
</dbReference>
<evidence type="ECO:0000259" key="6">
    <source>
        <dbReference type="Pfam" id="PF00081"/>
    </source>
</evidence>
<dbReference type="Proteomes" id="UP001549749">
    <property type="component" value="Unassembled WGS sequence"/>
</dbReference>
<dbReference type="Gene3D" id="1.10.287.990">
    <property type="entry name" value="Fe,Mn superoxide dismutase (SOD) domain"/>
    <property type="match status" value="1"/>
</dbReference>
<dbReference type="PIRSF" id="PIRSF000349">
    <property type="entry name" value="SODismutase"/>
    <property type="match status" value="1"/>
</dbReference>
<evidence type="ECO:0000256" key="2">
    <source>
        <dbReference type="ARBA" id="ARBA00012682"/>
    </source>
</evidence>
<dbReference type="Pfam" id="PF02777">
    <property type="entry name" value="Sod_Fe_C"/>
    <property type="match status" value="1"/>
</dbReference>
<organism evidence="8 9">
    <name type="scientific">Chitinophaga defluvii</name>
    <dbReference type="NCBI Taxonomy" id="3163343"/>
    <lineage>
        <taxon>Bacteria</taxon>
        <taxon>Pseudomonadati</taxon>
        <taxon>Bacteroidota</taxon>
        <taxon>Chitinophagia</taxon>
        <taxon>Chitinophagales</taxon>
        <taxon>Chitinophagaceae</taxon>
        <taxon>Chitinophaga</taxon>
    </lineage>
</organism>
<dbReference type="EC" id="1.15.1.1" evidence="2 5"/>
<keyword evidence="4 5" id="KW-0560">Oxidoreductase</keyword>
<dbReference type="GO" id="GO:0004784">
    <property type="term" value="F:superoxide dismutase activity"/>
    <property type="evidence" value="ECO:0007669"/>
    <property type="project" value="UniProtKB-EC"/>
</dbReference>
<dbReference type="Gene3D" id="3.55.40.20">
    <property type="entry name" value="Iron/manganese superoxide dismutase, C-terminal domain"/>
    <property type="match status" value="1"/>
</dbReference>
<keyword evidence="3 5" id="KW-0479">Metal-binding</keyword>
<dbReference type="PRINTS" id="PR01703">
    <property type="entry name" value="MNSODISMTASE"/>
</dbReference>
<accession>A0ABV2SYV2</accession>
<reference evidence="8 9" key="1">
    <citation type="submission" date="2024-06" db="EMBL/GenBank/DDBJ databases">
        <title>Chitinophaga defluvii sp. nov., isolated from municipal sewage.</title>
        <authorList>
            <person name="Zhang L."/>
        </authorList>
    </citation>
    <scope>NUCLEOTIDE SEQUENCE [LARGE SCALE GENOMIC DNA]</scope>
    <source>
        <strain evidence="8 9">H8</strain>
    </source>
</reference>
<gene>
    <name evidence="8" type="ORF">ABR189_01155</name>
</gene>
<dbReference type="SUPFAM" id="SSF46609">
    <property type="entry name" value="Fe,Mn superoxide dismutase (SOD), N-terminal domain"/>
    <property type="match status" value="1"/>
</dbReference>
<protein>
    <recommendedName>
        <fullName evidence="2 5">Superoxide dismutase</fullName>
        <ecNumber evidence="2 5">1.15.1.1</ecNumber>
    </recommendedName>
</protein>
<dbReference type="InterPro" id="IPR019832">
    <property type="entry name" value="Mn/Fe_SOD_C"/>
</dbReference>
<dbReference type="PANTHER" id="PTHR43595">
    <property type="entry name" value="37S RIBOSOMAL PROTEIN S26, MITOCHONDRIAL"/>
    <property type="match status" value="1"/>
</dbReference>
<dbReference type="InterPro" id="IPR036324">
    <property type="entry name" value="Mn/Fe_SOD_N_sf"/>
</dbReference>
<dbReference type="Pfam" id="PF00081">
    <property type="entry name" value="Sod_Fe_N"/>
    <property type="match status" value="1"/>
</dbReference>
<dbReference type="PROSITE" id="PS00088">
    <property type="entry name" value="SOD_MN"/>
    <property type="match status" value="1"/>
</dbReference>
<evidence type="ECO:0000256" key="3">
    <source>
        <dbReference type="ARBA" id="ARBA00022723"/>
    </source>
</evidence>
<comment type="caution">
    <text evidence="8">The sequence shown here is derived from an EMBL/GenBank/DDBJ whole genome shotgun (WGS) entry which is preliminary data.</text>
</comment>
<evidence type="ECO:0000256" key="4">
    <source>
        <dbReference type="ARBA" id="ARBA00023002"/>
    </source>
</evidence>
<comment type="catalytic activity">
    <reaction evidence="5">
        <text>2 superoxide + 2 H(+) = H2O2 + O2</text>
        <dbReference type="Rhea" id="RHEA:20696"/>
        <dbReference type="ChEBI" id="CHEBI:15378"/>
        <dbReference type="ChEBI" id="CHEBI:15379"/>
        <dbReference type="ChEBI" id="CHEBI:16240"/>
        <dbReference type="ChEBI" id="CHEBI:18421"/>
        <dbReference type="EC" id="1.15.1.1"/>
    </reaction>
</comment>
<evidence type="ECO:0000256" key="5">
    <source>
        <dbReference type="RuleBase" id="RU000414"/>
    </source>
</evidence>
<sequence>MLHDKFPFELPALPYAADALEPAIDKATMELHHDKHHQAYVTNLNNALKGTPGEQADLAGILANISSYPAAVRNNGGGHYNHSLFWSLLAPANGQTPTAPVLAAIEARWGSLNDFQEAFSKEALSRFGSGWAWLIVKPNGSLEITSTSNQDNPLMNIIEAGRGTPILALDVWEHAYYLKYQNRRVEYINSFWKIVNWEAVHQLYTKAVK</sequence>
<comment type="function">
    <text evidence="5">Destroys radicals which are normally produced within the cells and which are toxic to biological systems.</text>
</comment>
<dbReference type="SUPFAM" id="SSF54719">
    <property type="entry name" value="Fe,Mn superoxide dismutase (SOD), C-terminal domain"/>
    <property type="match status" value="1"/>
</dbReference>
<dbReference type="PANTHER" id="PTHR43595:SF2">
    <property type="entry name" value="SMALL RIBOSOMAL SUBUNIT PROTEIN MS42"/>
    <property type="match status" value="1"/>
</dbReference>
<dbReference type="InterPro" id="IPR001189">
    <property type="entry name" value="Mn/Fe_SOD"/>
</dbReference>
<dbReference type="InterPro" id="IPR019831">
    <property type="entry name" value="Mn/Fe_SOD_N"/>
</dbReference>
<feature type="domain" description="Manganese/iron superoxide dismutase C-terminal" evidence="7">
    <location>
        <begin position="98"/>
        <end position="202"/>
    </location>
</feature>
<evidence type="ECO:0000313" key="9">
    <source>
        <dbReference type="Proteomes" id="UP001549749"/>
    </source>
</evidence>
<feature type="domain" description="Manganese/iron superoxide dismutase N-terminal" evidence="6">
    <location>
        <begin position="8"/>
        <end position="89"/>
    </location>
</feature>